<feature type="transmembrane region" description="Helical" evidence="1">
    <location>
        <begin position="302"/>
        <end position="323"/>
    </location>
</feature>
<keyword evidence="1" id="KW-1133">Transmembrane helix</keyword>
<feature type="transmembrane region" description="Helical" evidence="1">
    <location>
        <begin position="222"/>
        <end position="239"/>
    </location>
</feature>
<dbReference type="Proteomes" id="UP000182489">
    <property type="component" value="Unassembled WGS sequence"/>
</dbReference>
<feature type="transmembrane region" description="Helical" evidence="1">
    <location>
        <begin position="246"/>
        <end position="266"/>
    </location>
</feature>
<evidence type="ECO:0000256" key="1">
    <source>
        <dbReference type="SAM" id="Phobius"/>
    </source>
</evidence>
<gene>
    <name evidence="3" type="ORF">SAMN03097694_2980</name>
</gene>
<dbReference type="InterPro" id="IPR050879">
    <property type="entry name" value="Acyltransferase_3"/>
</dbReference>
<dbReference type="InterPro" id="IPR002656">
    <property type="entry name" value="Acyl_transf_3_dom"/>
</dbReference>
<accession>A0AB38C924</accession>
<proteinExistence type="predicted"/>
<feature type="domain" description="Acyltransferase 3" evidence="2">
    <location>
        <begin position="10"/>
        <end position="356"/>
    </location>
</feature>
<feature type="transmembrane region" description="Helical" evidence="1">
    <location>
        <begin position="173"/>
        <end position="189"/>
    </location>
</feature>
<dbReference type="RefSeq" id="WP_081368173.1">
    <property type="nucleotide sequence ID" value="NZ_FPKH01000002.1"/>
</dbReference>
<sequence length="380" mass="43463">MQRIPSNTSIWLNVMRALAAQAVVIGHANYLFFDHAEGTGGALAWLVGLCSSGAHKAVIMFFVMSGFLIGGPVIEAMRSQRFDSFKYFIDRLTRLWIVILPALLMTALLDGLAFSYGGGEALLASRTPFFPEWWSSLEPDSIKTFVLNAFFMQMIIGFQYGTNLSLWSISNEFWYYLLLPAVFGIFVFKRNIKVLCVLLTLFIGFLFIYSAKPNDEGRPLTYFMMFVIWMMGAAAYCFYENIRRRYLAAFFLVVAFFMFIVFKRIYPDALGYDFALGFFTVFLVMISKDIPANYLKRISDFFSGYSFSLYALHLPLTFCLMSFDPQLALPQPIRYDTVLRFTLYLLAINGASILLWALTERHTAAVRRFVFAKLITPRVA</sequence>
<dbReference type="GO" id="GO:0016747">
    <property type="term" value="F:acyltransferase activity, transferring groups other than amino-acyl groups"/>
    <property type="evidence" value="ECO:0007669"/>
    <property type="project" value="InterPro"/>
</dbReference>
<dbReference type="GO" id="GO:0016020">
    <property type="term" value="C:membrane"/>
    <property type="evidence" value="ECO:0007669"/>
    <property type="project" value="TreeGrafter"/>
</dbReference>
<evidence type="ECO:0000313" key="3">
    <source>
        <dbReference type="EMBL" id="SFX68860.1"/>
    </source>
</evidence>
<feature type="transmembrane region" description="Helical" evidence="1">
    <location>
        <begin position="338"/>
        <end position="358"/>
    </location>
</feature>
<reference evidence="3 4" key="1">
    <citation type="submission" date="2016-11" db="EMBL/GenBank/DDBJ databases">
        <authorList>
            <person name="Varghese N."/>
            <person name="Submissions S."/>
        </authorList>
    </citation>
    <scope>NUCLEOTIDE SEQUENCE [LARGE SCALE GENOMIC DNA]</scope>
    <source>
        <strain evidence="3 4">NFR18</strain>
    </source>
</reference>
<dbReference type="EMBL" id="FPKH01000002">
    <property type="protein sequence ID" value="SFX68860.1"/>
    <property type="molecule type" value="Genomic_DNA"/>
</dbReference>
<organism evidence="3 4">
    <name type="scientific">Janthinobacterium lividum</name>
    <dbReference type="NCBI Taxonomy" id="29581"/>
    <lineage>
        <taxon>Bacteria</taxon>
        <taxon>Pseudomonadati</taxon>
        <taxon>Pseudomonadota</taxon>
        <taxon>Betaproteobacteria</taxon>
        <taxon>Burkholderiales</taxon>
        <taxon>Oxalobacteraceae</taxon>
        <taxon>Janthinobacterium</taxon>
    </lineage>
</organism>
<comment type="caution">
    <text evidence="3">The sequence shown here is derived from an EMBL/GenBank/DDBJ whole genome shotgun (WGS) entry which is preliminary data.</text>
</comment>
<feature type="transmembrane region" description="Helical" evidence="1">
    <location>
        <begin position="95"/>
        <end position="116"/>
    </location>
</feature>
<feature type="transmembrane region" description="Helical" evidence="1">
    <location>
        <begin position="272"/>
        <end position="290"/>
    </location>
</feature>
<keyword evidence="3" id="KW-0808">Transferase</keyword>
<dbReference type="AlphaFoldDB" id="A0AB38C924"/>
<keyword evidence="3" id="KW-0012">Acyltransferase</keyword>
<evidence type="ECO:0000313" key="4">
    <source>
        <dbReference type="Proteomes" id="UP000182489"/>
    </source>
</evidence>
<feature type="transmembrane region" description="Helical" evidence="1">
    <location>
        <begin position="53"/>
        <end position="74"/>
    </location>
</feature>
<dbReference type="PANTHER" id="PTHR23028">
    <property type="entry name" value="ACETYLTRANSFERASE"/>
    <property type="match status" value="1"/>
</dbReference>
<keyword evidence="1" id="KW-0472">Membrane</keyword>
<feature type="transmembrane region" description="Helical" evidence="1">
    <location>
        <begin position="194"/>
        <end position="210"/>
    </location>
</feature>
<evidence type="ECO:0000259" key="2">
    <source>
        <dbReference type="Pfam" id="PF01757"/>
    </source>
</evidence>
<keyword evidence="1" id="KW-0812">Transmembrane</keyword>
<protein>
    <submittedName>
        <fullName evidence="3">Peptidoglycan/LPS O-acetylase OafA/YrhL, contains acyltransferase and SGNH-hydrolase domains</fullName>
    </submittedName>
</protein>
<feature type="transmembrane region" description="Helical" evidence="1">
    <location>
        <begin position="12"/>
        <end position="33"/>
    </location>
</feature>
<name>A0AB38C924_9BURK</name>
<dbReference type="Pfam" id="PF01757">
    <property type="entry name" value="Acyl_transf_3"/>
    <property type="match status" value="1"/>
</dbReference>
<dbReference type="GO" id="GO:0000271">
    <property type="term" value="P:polysaccharide biosynthetic process"/>
    <property type="evidence" value="ECO:0007669"/>
    <property type="project" value="TreeGrafter"/>
</dbReference>
<dbReference type="PANTHER" id="PTHR23028:SF53">
    <property type="entry name" value="ACYL_TRANSF_3 DOMAIN-CONTAINING PROTEIN"/>
    <property type="match status" value="1"/>
</dbReference>